<keyword evidence="2" id="KW-0472">Membrane</keyword>
<feature type="region of interest" description="Disordered" evidence="1">
    <location>
        <begin position="64"/>
        <end position="91"/>
    </location>
</feature>
<dbReference type="OrthoDB" id="5573529at2"/>
<accession>A0A1V8M198</accession>
<keyword evidence="4" id="KW-1185">Reference proteome</keyword>
<feature type="transmembrane region" description="Helical" evidence="2">
    <location>
        <begin position="6"/>
        <end position="23"/>
    </location>
</feature>
<reference evidence="3 4" key="1">
    <citation type="submission" date="2015-12" db="EMBL/GenBank/DDBJ databases">
        <authorList>
            <person name="Shamseldin A."/>
            <person name="Moawad H."/>
            <person name="Abd El-Rahim W.M."/>
            <person name="Sadowsky M.J."/>
        </authorList>
    </citation>
    <scope>NUCLEOTIDE SEQUENCE [LARGE SCALE GENOMIC DNA]</scope>
    <source>
        <strain evidence="3 4">WF1</strain>
    </source>
</reference>
<name>A0A1V8M198_9GAMM</name>
<comment type="caution">
    <text evidence="3">The sequence shown here is derived from an EMBL/GenBank/DDBJ whole genome shotgun (WGS) entry which is preliminary data.</text>
</comment>
<evidence type="ECO:0000256" key="1">
    <source>
        <dbReference type="SAM" id="MobiDB-lite"/>
    </source>
</evidence>
<evidence type="ECO:0000313" key="3">
    <source>
        <dbReference type="EMBL" id="OQK15266.1"/>
    </source>
</evidence>
<dbReference type="RefSeq" id="WP_080524218.1">
    <property type="nucleotide sequence ID" value="NZ_LPUF01000004.1"/>
</dbReference>
<dbReference type="STRING" id="1420851.AU255_17465"/>
<organism evidence="3 4">
    <name type="scientific">Methyloprofundus sedimenti</name>
    <dbReference type="NCBI Taxonomy" id="1420851"/>
    <lineage>
        <taxon>Bacteria</taxon>
        <taxon>Pseudomonadati</taxon>
        <taxon>Pseudomonadota</taxon>
        <taxon>Gammaproteobacteria</taxon>
        <taxon>Methylococcales</taxon>
        <taxon>Methylococcaceae</taxon>
        <taxon>Methyloprofundus</taxon>
    </lineage>
</organism>
<dbReference type="Proteomes" id="UP000191980">
    <property type="component" value="Unassembled WGS sequence"/>
</dbReference>
<evidence type="ECO:0000313" key="4">
    <source>
        <dbReference type="Proteomes" id="UP000191980"/>
    </source>
</evidence>
<evidence type="ECO:0000256" key="2">
    <source>
        <dbReference type="SAM" id="Phobius"/>
    </source>
</evidence>
<feature type="compositionally biased region" description="Basic and acidic residues" evidence="1">
    <location>
        <begin position="82"/>
        <end position="91"/>
    </location>
</feature>
<keyword evidence="2" id="KW-0812">Transmembrane</keyword>
<protein>
    <submittedName>
        <fullName evidence="3">Uncharacterized protein</fullName>
    </submittedName>
</protein>
<keyword evidence="2" id="KW-1133">Transmembrane helix</keyword>
<sequence>MIIWAFNLLILAIGILVVGLLKPKWLLFWMDQPSRYIIIGAASVLLMAAAIMFGEGNRQNAPLSEVVQSEKPAATESPTDLVNEKNSNRIL</sequence>
<gene>
    <name evidence="3" type="ORF">AU255_17465</name>
</gene>
<dbReference type="EMBL" id="LPUF01000004">
    <property type="protein sequence ID" value="OQK15266.1"/>
    <property type="molecule type" value="Genomic_DNA"/>
</dbReference>
<feature type="transmembrane region" description="Helical" evidence="2">
    <location>
        <begin position="35"/>
        <end position="54"/>
    </location>
</feature>
<dbReference type="AlphaFoldDB" id="A0A1V8M198"/>
<proteinExistence type="predicted"/>